<feature type="compositionally biased region" description="Polar residues" evidence="1">
    <location>
        <begin position="38"/>
        <end position="54"/>
    </location>
</feature>
<feature type="region of interest" description="Disordered" evidence="1">
    <location>
        <begin position="1"/>
        <end position="54"/>
    </location>
</feature>
<dbReference type="AlphaFoldDB" id="A0A835Q3A8"/>
<gene>
    <name evidence="2" type="ORF">HPP92_020239</name>
</gene>
<feature type="compositionally biased region" description="Polar residues" evidence="1">
    <location>
        <begin position="20"/>
        <end position="31"/>
    </location>
</feature>
<organism evidence="2 3">
    <name type="scientific">Vanilla planifolia</name>
    <name type="common">Vanilla</name>
    <dbReference type="NCBI Taxonomy" id="51239"/>
    <lineage>
        <taxon>Eukaryota</taxon>
        <taxon>Viridiplantae</taxon>
        <taxon>Streptophyta</taxon>
        <taxon>Embryophyta</taxon>
        <taxon>Tracheophyta</taxon>
        <taxon>Spermatophyta</taxon>
        <taxon>Magnoliopsida</taxon>
        <taxon>Liliopsida</taxon>
        <taxon>Asparagales</taxon>
        <taxon>Orchidaceae</taxon>
        <taxon>Vanilloideae</taxon>
        <taxon>Vanilleae</taxon>
        <taxon>Vanilla</taxon>
    </lineage>
</organism>
<accession>A0A835Q3A8</accession>
<protein>
    <submittedName>
        <fullName evidence="2">Uncharacterized protein</fullName>
    </submittedName>
</protein>
<evidence type="ECO:0000313" key="3">
    <source>
        <dbReference type="Proteomes" id="UP000639772"/>
    </source>
</evidence>
<name>A0A835Q3A8_VANPL</name>
<evidence type="ECO:0000313" key="2">
    <source>
        <dbReference type="EMBL" id="KAG0461763.1"/>
    </source>
</evidence>
<evidence type="ECO:0000256" key="1">
    <source>
        <dbReference type="SAM" id="MobiDB-lite"/>
    </source>
</evidence>
<comment type="caution">
    <text evidence="2">The sequence shown here is derived from an EMBL/GenBank/DDBJ whole genome shotgun (WGS) entry which is preliminary data.</text>
</comment>
<dbReference type="Proteomes" id="UP000639772">
    <property type="component" value="Chromosome 11"/>
</dbReference>
<sequence>MGTTFSAFSPEAATSHPPRYSTSVIPCSSPSPAVDTVLTRQRPQLSSNRADCTDSLNRGRMSKCLA</sequence>
<reference evidence="2 3" key="1">
    <citation type="journal article" date="2020" name="Nat. Food">
        <title>A phased Vanilla planifolia genome enables genetic improvement of flavour and production.</title>
        <authorList>
            <person name="Hasing T."/>
            <person name="Tang H."/>
            <person name="Brym M."/>
            <person name="Khazi F."/>
            <person name="Huang T."/>
            <person name="Chambers A.H."/>
        </authorList>
    </citation>
    <scope>NUCLEOTIDE SEQUENCE [LARGE SCALE GENOMIC DNA]</scope>
    <source>
        <tissue evidence="2">Leaf</tissue>
    </source>
</reference>
<dbReference type="EMBL" id="JADCNM010000011">
    <property type="protein sequence ID" value="KAG0461763.1"/>
    <property type="molecule type" value="Genomic_DNA"/>
</dbReference>
<proteinExistence type="predicted"/>